<dbReference type="Proteomes" id="UP001152622">
    <property type="component" value="Chromosome 3"/>
</dbReference>
<sequence>MDRIHCPVPRDHCQLNGILESVTSRRRASRHRERRAEGTLPLGGGLLACRRSARLLAAGAAAKPSKRTRWNSTDGTRGPRGPLGARSVLISDQGTLVRLCRSSSGIGRRVQIQKTA</sequence>
<protein>
    <submittedName>
        <fullName evidence="2">Uncharacterized protein</fullName>
    </submittedName>
</protein>
<dbReference type="EMBL" id="JAINUF010000003">
    <property type="protein sequence ID" value="KAJ8370320.1"/>
    <property type="molecule type" value="Genomic_DNA"/>
</dbReference>
<accession>A0A9Q1J5H4</accession>
<keyword evidence="3" id="KW-1185">Reference proteome</keyword>
<gene>
    <name evidence="2" type="ORF">SKAU_G00103480</name>
</gene>
<name>A0A9Q1J5H4_SYNKA</name>
<comment type="caution">
    <text evidence="2">The sequence shown here is derived from an EMBL/GenBank/DDBJ whole genome shotgun (WGS) entry which is preliminary data.</text>
</comment>
<feature type="region of interest" description="Disordered" evidence="1">
    <location>
        <begin position="58"/>
        <end position="86"/>
    </location>
</feature>
<dbReference type="AlphaFoldDB" id="A0A9Q1J5H4"/>
<evidence type="ECO:0000256" key="1">
    <source>
        <dbReference type="SAM" id="MobiDB-lite"/>
    </source>
</evidence>
<organism evidence="2 3">
    <name type="scientific">Synaphobranchus kaupii</name>
    <name type="common">Kaup's arrowtooth eel</name>
    <dbReference type="NCBI Taxonomy" id="118154"/>
    <lineage>
        <taxon>Eukaryota</taxon>
        <taxon>Metazoa</taxon>
        <taxon>Chordata</taxon>
        <taxon>Craniata</taxon>
        <taxon>Vertebrata</taxon>
        <taxon>Euteleostomi</taxon>
        <taxon>Actinopterygii</taxon>
        <taxon>Neopterygii</taxon>
        <taxon>Teleostei</taxon>
        <taxon>Anguilliformes</taxon>
        <taxon>Synaphobranchidae</taxon>
        <taxon>Synaphobranchus</taxon>
    </lineage>
</organism>
<evidence type="ECO:0000313" key="3">
    <source>
        <dbReference type="Proteomes" id="UP001152622"/>
    </source>
</evidence>
<evidence type="ECO:0000313" key="2">
    <source>
        <dbReference type="EMBL" id="KAJ8370320.1"/>
    </source>
</evidence>
<proteinExistence type="predicted"/>
<reference evidence="2" key="1">
    <citation type="journal article" date="2023" name="Science">
        <title>Genome structures resolve the early diversification of teleost fishes.</title>
        <authorList>
            <person name="Parey E."/>
            <person name="Louis A."/>
            <person name="Montfort J."/>
            <person name="Bouchez O."/>
            <person name="Roques C."/>
            <person name="Iampietro C."/>
            <person name="Lluch J."/>
            <person name="Castinel A."/>
            <person name="Donnadieu C."/>
            <person name="Desvignes T."/>
            <person name="Floi Bucao C."/>
            <person name="Jouanno E."/>
            <person name="Wen M."/>
            <person name="Mejri S."/>
            <person name="Dirks R."/>
            <person name="Jansen H."/>
            <person name="Henkel C."/>
            <person name="Chen W.J."/>
            <person name="Zahm M."/>
            <person name="Cabau C."/>
            <person name="Klopp C."/>
            <person name="Thompson A.W."/>
            <person name="Robinson-Rechavi M."/>
            <person name="Braasch I."/>
            <person name="Lecointre G."/>
            <person name="Bobe J."/>
            <person name="Postlethwait J.H."/>
            <person name="Berthelot C."/>
            <person name="Roest Crollius H."/>
            <person name="Guiguen Y."/>
        </authorList>
    </citation>
    <scope>NUCLEOTIDE SEQUENCE</scope>
    <source>
        <strain evidence="2">WJC10195</strain>
    </source>
</reference>